<keyword evidence="15" id="KW-1185">Reference proteome</keyword>
<feature type="domain" description="UvrD-like helicase C-terminal" evidence="13">
    <location>
        <begin position="504"/>
        <end position="791"/>
    </location>
</feature>
<feature type="domain" description="UvrD-like helicase ATP-binding" evidence="12">
    <location>
        <begin position="205"/>
        <end position="503"/>
    </location>
</feature>
<keyword evidence="6" id="KW-0238">DNA-binding</keyword>
<dbReference type="InterPro" id="IPR014017">
    <property type="entry name" value="DNA_helicase_UvrD-like_C"/>
</dbReference>
<keyword evidence="5 11" id="KW-0067">ATP-binding</keyword>
<dbReference type="EMBL" id="HF951689">
    <property type="protein sequence ID" value="CCW36177.1"/>
    <property type="molecule type" value="Genomic_DNA"/>
</dbReference>
<evidence type="ECO:0000259" key="13">
    <source>
        <dbReference type="PROSITE" id="PS51217"/>
    </source>
</evidence>
<dbReference type="AlphaFoldDB" id="S0EWM0"/>
<dbReference type="Gene3D" id="1.10.10.2910">
    <property type="match status" value="1"/>
</dbReference>
<evidence type="ECO:0000256" key="11">
    <source>
        <dbReference type="PROSITE-ProRule" id="PRU00560"/>
    </source>
</evidence>
<dbReference type="InParanoid" id="S0EWM0"/>
<accession>S0EWM0</accession>
<dbReference type="OrthoDB" id="9810135at2"/>
<dbReference type="GO" id="GO:0016887">
    <property type="term" value="F:ATP hydrolysis activity"/>
    <property type="evidence" value="ECO:0007669"/>
    <property type="project" value="RHEA"/>
</dbReference>
<dbReference type="eggNOG" id="COG2856">
    <property type="taxonomic scope" value="Bacteria"/>
</dbReference>
<dbReference type="InterPro" id="IPR010359">
    <property type="entry name" value="IrrE_HExxH"/>
</dbReference>
<dbReference type="PROSITE" id="PS51198">
    <property type="entry name" value="UVRD_HELICASE_ATP_BIND"/>
    <property type="match status" value="1"/>
</dbReference>
<evidence type="ECO:0000256" key="8">
    <source>
        <dbReference type="ARBA" id="ARBA00034617"/>
    </source>
</evidence>
<dbReference type="PATRIC" id="fig|1303518.3.peg.2467"/>
<dbReference type="GO" id="GO:0000725">
    <property type="term" value="P:recombinational repair"/>
    <property type="evidence" value="ECO:0007669"/>
    <property type="project" value="TreeGrafter"/>
</dbReference>
<keyword evidence="7" id="KW-0413">Isomerase</keyword>
<dbReference type="PROSITE" id="PS51217">
    <property type="entry name" value="UVRD_HELICASE_CTER"/>
    <property type="match status" value="1"/>
</dbReference>
<dbReference type="HOGENOM" id="CLU_008930_0_0_0"/>
<evidence type="ECO:0000256" key="5">
    <source>
        <dbReference type="ARBA" id="ARBA00022840"/>
    </source>
</evidence>
<dbReference type="GO" id="GO:0043138">
    <property type="term" value="F:3'-5' DNA helicase activity"/>
    <property type="evidence" value="ECO:0007669"/>
    <property type="project" value="UniProtKB-EC"/>
</dbReference>
<comment type="catalytic activity">
    <reaction evidence="8">
        <text>Couples ATP hydrolysis with the unwinding of duplex DNA by translocating in the 3'-5' direction.</text>
        <dbReference type="EC" id="5.6.2.4"/>
    </reaction>
</comment>
<dbReference type="InterPro" id="IPR000212">
    <property type="entry name" value="DNA_helicase_UvrD/REP"/>
</dbReference>
<dbReference type="InterPro" id="IPR014016">
    <property type="entry name" value="UvrD-like_ATP-bd"/>
</dbReference>
<evidence type="ECO:0000256" key="9">
    <source>
        <dbReference type="ARBA" id="ARBA00034808"/>
    </source>
</evidence>
<organism evidence="14 15">
    <name type="scientific">Chthonomonas calidirosea (strain DSM 23976 / ICMP 18418 / T49)</name>
    <dbReference type="NCBI Taxonomy" id="1303518"/>
    <lineage>
        <taxon>Bacteria</taxon>
        <taxon>Bacillati</taxon>
        <taxon>Armatimonadota</taxon>
        <taxon>Chthonomonadia</taxon>
        <taxon>Chthonomonadales</taxon>
        <taxon>Chthonomonadaceae</taxon>
        <taxon>Chthonomonas</taxon>
    </lineage>
</organism>
<evidence type="ECO:0000259" key="12">
    <source>
        <dbReference type="PROSITE" id="PS51198"/>
    </source>
</evidence>
<dbReference type="PANTHER" id="PTHR11070:SF2">
    <property type="entry name" value="ATP-DEPENDENT DNA HELICASE SRS2"/>
    <property type="match status" value="1"/>
</dbReference>
<keyword evidence="3 11" id="KW-0378">Hydrolase</keyword>
<dbReference type="KEGG" id="ccz:CCALI_02373"/>
<dbReference type="CDD" id="cd17932">
    <property type="entry name" value="DEXQc_UvrD"/>
    <property type="match status" value="1"/>
</dbReference>
<sequence>MPDWTDLKRRADERHERLRKLMPPDTPVLAPAEAVLKALCEETGFQEHPLAPTDSLLAGALAVLERDFNVIYYASGPGISPERQRFSRAHEFAHLEIHPDLSTDSFAEEGDQLLLFQLPCDGASEVQTLQSYSPRMRQELEANLYAAELLLPAPRLRQAFLQENWDFQRICAETGLSEECVGAQLASALLLPPLPAPKPPVSPSPPQDESQYRAAVSTEKRLLVEAGPGMGKTRTLIARLAYLLQNKTPTEKILALTFSNRAAEEMRSRLREAVGPVADRVWIGTFHAFGYELICLEANLLGLPPVPKLLEPLEAALLLYNELDTFDLQELLDLAQPDLVLPDIVTCIARAKDELCGPQCYRELAEKELVNALNPTEQKRARVALVVAEIYRRYQELLQEKGALDFGDLLMRPVELLRKSQSARNRWQAKYQHILVDECQDMNRAAVSLLRWLSERCESLWLVGDTRQAIYSFRGSAAINLQQLEQLFPGLERVALQYNYRSHPRILTLLKQLADHSSNAQTSSEAERPPEWQAVRQGHSEAAVVYGRPQTEEEETAWIAQTARLLQKRGVPFEEQAVLCRKNQQAAAIAHALLKRGVPVQLVADPLSQPAVRRLMALLALSSGGSGLALLSLGTLPDYAVPEADITKLLKAANAHNASFPGALALAQQLPNLSEQGRNGLQRLQDDLIACAQGGADIWRFCVRYLFQRSRWIRELLQSQTDLEALLQRSAIYQFLQMTLGWPGRTEQEVSQFVTYARLLIRTGTNRRLRLPPELCHTNALQVMTVHQAKGLEFTAVYVPGIVKGNYPARGRAALVSPPRALLQADHAANEDDLAEERRLFFVALSRAKDYLFLSAPYYRGRRELQESPFLHEIPELTPLRRAPEAWPGVFSSLSASNETAVPAPRSKEYRLVGRPLSEEAFTASALECYFRYCPKQYYYRYVLGVEEPQRAPYLCFREALDATFRWFLQSQRAGQPPTCDHMKSHFLEQYRNHRLSTDNVHGRLLQNCALQVLLPNAHTLLSARPQLQPGWSLSVALGGGSVRTAFPLVEVADSQVTILCWQPRPLKDKEKNRPLYSLLYEGATQTWPEHSIVVELVSLYDGNSQEVRGQTKHARARIEKFTEALQGIRQGDFPAKGNAWECCRCPYLWACDRHFDLGEEDSEEE</sequence>
<evidence type="ECO:0000256" key="10">
    <source>
        <dbReference type="ARBA" id="ARBA00048988"/>
    </source>
</evidence>
<keyword evidence="4 11" id="KW-0347">Helicase</keyword>
<comment type="catalytic activity">
    <reaction evidence="10">
        <text>ATP + H2O = ADP + phosphate + H(+)</text>
        <dbReference type="Rhea" id="RHEA:13065"/>
        <dbReference type="ChEBI" id="CHEBI:15377"/>
        <dbReference type="ChEBI" id="CHEBI:15378"/>
        <dbReference type="ChEBI" id="CHEBI:30616"/>
        <dbReference type="ChEBI" id="CHEBI:43474"/>
        <dbReference type="ChEBI" id="CHEBI:456216"/>
        <dbReference type="EC" id="5.6.2.4"/>
    </reaction>
</comment>
<dbReference type="RefSeq" id="WP_016483694.1">
    <property type="nucleotide sequence ID" value="NC_021487.1"/>
</dbReference>
<dbReference type="eggNOG" id="COG0210">
    <property type="taxonomic scope" value="Bacteria"/>
</dbReference>
<keyword evidence="2 11" id="KW-0547">Nucleotide-binding</keyword>
<evidence type="ECO:0000313" key="15">
    <source>
        <dbReference type="Proteomes" id="UP000014227"/>
    </source>
</evidence>
<dbReference type="InterPro" id="IPR027417">
    <property type="entry name" value="P-loop_NTPase"/>
</dbReference>
<dbReference type="Pfam" id="PF13361">
    <property type="entry name" value="UvrD_C"/>
    <property type="match status" value="2"/>
</dbReference>
<dbReference type="GO" id="GO:0003677">
    <property type="term" value="F:DNA binding"/>
    <property type="evidence" value="ECO:0007669"/>
    <property type="project" value="UniProtKB-KW"/>
</dbReference>
<dbReference type="Gene3D" id="1.10.10.160">
    <property type="match status" value="1"/>
</dbReference>
<evidence type="ECO:0000256" key="2">
    <source>
        <dbReference type="ARBA" id="ARBA00022741"/>
    </source>
</evidence>
<proteinExistence type="inferred from homology"/>
<dbReference type="InterPro" id="IPR013986">
    <property type="entry name" value="DExx_box_DNA_helicase_dom_sf"/>
</dbReference>
<gene>
    <name evidence="14" type="ORF">CCALI_02373</name>
</gene>
<dbReference type="Pfam" id="PF00580">
    <property type="entry name" value="UvrD-helicase"/>
    <property type="match status" value="1"/>
</dbReference>
<dbReference type="EC" id="5.6.2.4" evidence="9"/>
<evidence type="ECO:0000256" key="3">
    <source>
        <dbReference type="ARBA" id="ARBA00022801"/>
    </source>
</evidence>
<dbReference type="Gene3D" id="3.40.50.300">
    <property type="entry name" value="P-loop containing nucleotide triphosphate hydrolases"/>
    <property type="match status" value="2"/>
</dbReference>
<evidence type="ECO:0000256" key="1">
    <source>
        <dbReference type="ARBA" id="ARBA00009922"/>
    </source>
</evidence>
<dbReference type="GO" id="GO:0005524">
    <property type="term" value="F:ATP binding"/>
    <property type="evidence" value="ECO:0007669"/>
    <property type="project" value="UniProtKB-UniRule"/>
</dbReference>
<evidence type="ECO:0000313" key="14">
    <source>
        <dbReference type="EMBL" id="CCW36177.1"/>
    </source>
</evidence>
<name>S0EWM0_CHTCT</name>
<feature type="binding site" evidence="11">
    <location>
        <begin position="226"/>
        <end position="233"/>
    </location>
    <ligand>
        <name>ATP</name>
        <dbReference type="ChEBI" id="CHEBI:30616"/>
    </ligand>
</feature>
<dbReference type="Pfam" id="PF06114">
    <property type="entry name" value="Peptidase_M78"/>
    <property type="match status" value="1"/>
</dbReference>
<evidence type="ECO:0000256" key="6">
    <source>
        <dbReference type="ARBA" id="ARBA00023125"/>
    </source>
</evidence>
<evidence type="ECO:0000256" key="7">
    <source>
        <dbReference type="ARBA" id="ARBA00023235"/>
    </source>
</evidence>
<dbReference type="STRING" id="454171.CP488_01720"/>
<reference evidence="15" key="1">
    <citation type="submission" date="2013-03" db="EMBL/GenBank/DDBJ databases">
        <title>Genome sequence of Chthonomonas calidirosea, the first sequenced genome from the Armatimonadetes phylum (formally candidate division OP10).</title>
        <authorList>
            <person name="Lee K.C.Y."/>
            <person name="Morgan X.C."/>
            <person name="Dunfield P.F."/>
            <person name="Tamas I."/>
            <person name="Houghton K.M."/>
            <person name="Vyssotski M."/>
            <person name="Ryan J.L.J."/>
            <person name="Lagutin K."/>
            <person name="McDonald I.R."/>
            <person name="Stott M.B."/>
        </authorList>
    </citation>
    <scope>NUCLEOTIDE SEQUENCE [LARGE SCALE GENOMIC DNA]</scope>
    <source>
        <strain evidence="15">DSM 23976 / ICMP 18418 / T49</strain>
    </source>
</reference>
<protein>
    <recommendedName>
        <fullName evidence="9">DNA 3'-5' helicase</fullName>
        <ecNumber evidence="9">5.6.2.4</ecNumber>
    </recommendedName>
</protein>
<dbReference type="Gene3D" id="1.10.486.10">
    <property type="entry name" value="PCRA, domain 4"/>
    <property type="match status" value="1"/>
</dbReference>
<dbReference type="SUPFAM" id="SSF52540">
    <property type="entry name" value="P-loop containing nucleoside triphosphate hydrolases"/>
    <property type="match status" value="1"/>
</dbReference>
<comment type="similarity">
    <text evidence="1">Belongs to the helicase family. UvrD subfamily.</text>
</comment>
<evidence type="ECO:0000256" key="4">
    <source>
        <dbReference type="ARBA" id="ARBA00022806"/>
    </source>
</evidence>
<dbReference type="PANTHER" id="PTHR11070">
    <property type="entry name" value="UVRD / RECB / PCRA DNA HELICASE FAMILY MEMBER"/>
    <property type="match status" value="1"/>
</dbReference>
<dbReference type="Proteomes" id="UP000014227">
    <property type="component" value="Chromosome I"/>
</dbReference>